<name>A0ABR8BNK3_9NOSO</name>
<evidence type="ECO:0000256" key="1">
    <source>
        <dbReference type="SAM" id="MobiDB-lite"/>
    </source>
</evidence>
<feature type="region of interest" description="Disordered" evidence="1">
    <location>
        <begin position="64"/>
        <end position="91"/>
    </location>
</feature>
<dbReference type="RefSeq" id="WP_190572768.1">
    <property type="nucleotide sequence ID" value="NZ_JACJQL010000116.1"/>
</dbReference>
<keyword evidence="3" id="KW-1185">Reference proteome</keyword>
<gene>
    <name evidence="2" type="ORF">H6G14_31370</name>
</gene>
<feature type="non-terminal residue" evidence="2">
    <location>
        <position position="91"/>
    </location>
</feature>
<organism evidence="2 3">
    <name type="scientific">Nostoc parmelioides FACHB-3921</name>
    <dbReference type="NCBI Taxonomy" id="2692909"/>
    <lineage>
        <taxon>Bacteria</taxon>
        <taxon>Bacillati</taxon>
        <taxon>Cyanobacteriota</taxon>
        <taxon>Cyanophyceae</taxon>
        <taxon>Nostocales</taxon>
        <taxon>Nostocaceae</taxon>
        <taxon>Nostoc</taxon>
    </lineage>
</organism>
<sequence length="91" mass="10319">MSVVRQELQSQLQIKDKLHNKVSVTDYQAIRSRIVQQWRVSKRTESKDRIAQALDAFIAELTTDGESSTPASIHNETTAPLVDKPRLESEV</sequence>
<evidence type="ECO:0000313" key="3">
    <source>
        <dbReference type="Proteomes" id="UP000621307"/>
    </source>
</evidence>
<feature type="compositionally biased region" description="Polar residues" evidence="1">
    <location>
        <begin position="64"/>
        <end position="78"/>
    </location>
</feature>
<proteinExistence type="predicted"/>
<protein>
    <submittedName>
        <fullName evidence="2">Uncharacterized protein</fullName>
    </submittedName>
</protein>
<accession>A0ABR8BNK3</accession>
<reference evidence="2 3" key="1">
    <citation type="journal article" date="2020" name="ISME J.">
        <title>Comparative genomics reveals insights into cyanobacterial evolution and habitat adaptation.</title>
        <authorList>
            <person name="Chen M.Y."/>
            <person name="Teng W.K."/>
            <person name="Zhao L."/>
            <person name="Hu C.X."/>
            <person name="Zhou Y.K."/>
            <person name="Han B.P."/>
            <person name="Song L.R."/>
            <person name="Shu W.S."/>
        </authorList>
    </citation>
    <scope>NUCLEOTIDE SEQUENCE [LARGE SCALE GENOMIC DNA]</scope>
    <source>
        <strain evidence="2 3">FACHB-3921</strain>
    </source>
</reference>
<comment type="caution">
    <text evidence="2">The sequence shown here is derived from an EMBL/GenBank/DDBJ whole genome shotgun (WGS) entry which is preliminary data.</text>
</comment>
<dbReference type="EMBL" id="JACJQL010000116">
    <property type="protein sequence ID" value="MBD2255692.1"/>
    <property type="molecule type" value="Genomic_DNA"/>
</dbReference>
<evidence type="ECO:0000313" key="2">
    <source>
        <dbReference type="EMBL" id="MBD2255692.1"/>
    </source>
</evidence>
<dbReference type="Proteomes" id="UP000621307">
    <property type="component" value="Unassembled WGS sequence"/>
</dbReference>